<dbReference type="GO" id="GO:0005737">
    <property type="term" value="C:cytoplasm"/>
    <property type="evidence" value="ECO:0007669"/>
    <property type="project" value="TreeGrafter"/>
</dbReference>
<feature type="region of interest" description="Disordered" evidence="1">
    <location>
        <begin position="1"/>
        <end position="23"/>
    </location>
</feature>
<sequence length="380" mass="43131">MAIEESKNEMGIDETGDRDEEEKWATHYSSNHQILLVGEGDFSFSLSLANAFGSASNICASSLDSYDVLIKKYKKAKSNLENLEKLGASLLYKVDATKMKLHTDLAKRKFDRIIFNFPHAGFYGKEDNVHMIQMHGDIVQGFFRNARGMLRPYGEIHVSHKNKAPFCNWNLEELASSNSLALIQCVKFEKEDYPGYHNKRGDGPRCDEAFPLGDSSTFKFIFANGGKKVSKASTSLGSMCEESQHFQNIPKQMQLRPTSSDLNYSRRNHIRDLISLHGGSPSTIPIRNQYSLDGNLNAGVQTYQRNTYGIANSFPERMRSNFHAKYYVPGRGLERQIVEVPRTLNGDLYYQQELHHASILRSRLRWVLACQANQLNEPNT</sequence>
<dbReference type="Pfam" id="PF10354">
    <property type="entry name" value="BMT5-like"/>
    <property type="match status" value="1"/>
</dbReference>
<name>A0A6P5WPD4_DURZI</name>
<dbReference type="AlphaFoldDB" id="A0A6P5WPD4"/>
<dbReference type="InterPro" id="IPR029063">
    <property type="entry name" value="SAM-dependent_MTases_sf"/>
</dbReference>
<organism evidence="3 4">
    <name type="scientific">Durio zibethinus</name>
    <name type="common">Durian</name>
    <dbReference type="NCBI Taxonomy" id="66656"/>
    <lineage>
        <taxon>Eukaryota</taxon>
        <taxon>Viridiplantae</taxon>
        <taxon>Streptophyta</taxon>
        <taxon>Embryophyta</taxon>
        <taxon>Tracheophyta</taxon>
        <taxon>Spermatophyta</taxon>
        <taxon>Magnoliopsida</taxon>
        <taxon>eudicotyledons</taxon>
        <taxon>Gunneridae</taxon>
        <taxon>Pentapetalae</taxon>
        <taxon>rosids</taxon>
        <taxon>malvids</taxon>
        <taxon>Malvales</taxon>
        <taxon>Malvaceae</taxon>
        <taxon>Helicteroideae</taxon>
        <taxon>Durio</taxon>
    </lineage>
</organism>
<evidence type="ECO:0000313" key="3">
    <source>
        <dbReference type="Proteomes" id="UP000515121"/>
    </source>
</evidence>
<dbReference type="FunFam" id="3.40.50.150:FF:000440">
    <property type="entry name" value="Os09g0479300 protein"/>
    <property type="match status" value="1"/>
</dbReference>
<dbReference type="PANTHER" id="PTHR11538:SF26">
    <property type="entry name" value="FERREDOXIN-FOLD ANTICODON-BINDING DOMAIN-CONTAINING PROTEIN 1"/>
    <property type="match status" value="1"/>
</dbReference>
<feature type="domain" description="25S rRNA (uridine-N(3))-methyltransferase BMT5-like" evidence="2">
    <location>
        <begin position="35"/>
        <end position="200"/>
    </location>
</feature>
<dbReference type="GO" id="GO:0070042">
    <property type="term" value="F:rRNA (uridine-N3-)-methyltransferase activity"/>
    <property type="evidence" value="ECO:0007669"/>
    <property type="project" value="InterPro"/>
</dbReference>
<dbReference type="RefSeq" id="XP_022717874.1">
    <property type="nucleotide sequence ID" value="XM_022862139.1"/>
</dbReference>
<dbReference type="GeneID" id="111276410"/>
<dbReference type="PANTHER" id="PTHR11538">
    <property type="entry name" value="PHENYLALANYL-TRNA SYNTHETASE"/>
    <property type="match status" value="1"/>
</dbReference>
<evidence type="ECO:0000313" key="4">
    <source>
        <dbReference type="RefSeq" id="XP_022717874.1"/>
    </source>
</evidence>
<gene>
    <name evidence="4" type="primary">LOC111276410</name>
</gene>
<evidence type="ECO:0000259" key="2">
    <source>
        <dbReference type="Pfam" id="PF10354"/>
    </source>
</evidence>
<dbReference type="InterPro" id="IPR019446">
    <property type="entry name" value="BMT5-like"/>
</dbReference>
<protein>
    <submittedName>
        <fullName evidence="4">Heavy metal-associated isoprenylated plant protein 41-like</fullName>
    </submittedName>
</protein>
<dbReference type="Proteomes" id="UP000515121">
    <property type="component" value="Unplaced"/>
</dbReference>
<dbReference type="KEGG" id="dzi:111276410"/>
<dbReference type="SUPFAM" id="SSF53335">
    <property type="entry name" value="S-adenosyl-L-methionine-dependent methyltransferases"/>
    <property type="match status" value="1"/>
</dbReference>
<feature type="compositionally biased region" description="Basic and acidic residues" evidence="1">
    <location>
        <begin position="1"/>
        <end position="10"/>
    </location>
</feature>
<feature type="compositionally biased region" description="Acidic residues" evidence="1">
    <location>
        <begin position="11"/>
        <end position="22"/>
    </location>
</feature>
<accession>A0A6P5WPD4</accession>
<proteinExistence type="predicted"/>
<evidence type="ECO:0000256" key="1">
    <source>
        <dbReference type="SAM" id="MobiDB-lite"/>
    </source>
</evidence>
<keyword evidence="3" id="KW-1185">Reference proteome</keyword>
<dbReference type="GO" id="GO:0070475">
    <property type="term" value="P:rRNA base methylation"/>
    <property type="evidence" value="ECO:0007669"/>
    <property type="project" value="InterPro"/>
</dbReference>
<reference evidence="4" key="1">
    <citation type="submission" date="2025-08" db="UniProtKB">
        <authorList>
            <consortium name="RefSeq"/>
        </authorList>
    </citation>
    <scope>IDENTIFICATION</scope>
    <source>
        <tissue evidence="4">Fruit stalk</tissue>
    </source>
</reference>
<dbReference type="Gene3D" id="3.40.50.150">
    <property type="entry name" value="Vaccinia Virus protein VP39"/>
    <property type="match status" value="1"/>
</dbReference>
<dbReference type="OrthoDB" id="273345at2759"/>